<keyword evidence="3" id="KW-0804">Transcription</keyword>
<evidence type="ECO:0000256" key="1">
    <source>
        <dbReference type="ARBA" id="ARBA00023015"/>
    </source>
</evidence>
<evidence type="ECO:0000313" key="6">
    <source>
        <dbReference type="EMBL" id="QGF23626.1"/>
    </source>
</evidence>
<dbReference type="Proteomes" id="UP000386847">
    <property type="component" value="Chromosome"/>
</dbReference>
<dbReference type="SUPFAM" id="SSF46689">
    <property type="entry name" value="Homeodomain-like"/>
    <property type="match status" value="1"/>
</dbReference>
<keyword evidence="2 4" id="KW-0238">DNA-binding</keyword>
<name>A0A5Q2FH32_9ACTN</name>
<feature type="domain" description="HTH tetR-type" evidence="5">
    <location>
        <begin position="9"/>
        <end position="69"/>
    </location>
</feature>
<feature type="DNA-binding region" description="H-T-H motif" evidence="4">
    <location>
        <begin position="32"/>
        <end position="51"/>
    </location>
</feature>
<organism evidence="6 7">
    <name type="scientific">Raineyella fluvialis</name>
    <dbReference type="NCBI Taxonomy" id="2662261"/>
    <lineage>
        <taxon>Bacteria</taxon>
        <taxon>Bacillati</taxon>
        <taxon>Actinomycetota</taxon>
        <taxon>Actinomycetes</taxon>
        <taxon>Propionibacteriales</taxon>
        <taxon>Propionibacteriaceae</taxon>
        <taxon>Raineyella</taxon>
    </lineage>
</organism>
<dbReference type="GO" id="GO:0000976">
    <property type="term" value="F:transcription cis-regulatory region binding"/>
    <property type="evidence" value="ECO:0007669"/>
    <property type="project" value="TreeGrafter"/>
</dbReference>
<dbReference type="AlphaFoldDB" id="A0A5Q2FH32"/>
<protein>
    <submittedName>
        <fullName evidence="6">TetR family transcriptional regulator</fullName>
    </submittedName>
</protein>
<proteinExistence type="predicted"/>
<dbReference type="InterPro" id="IPR001647">
    <property type="entry name" value="HTH_TetR"/>
</dbReference>
<keyword evidence="1" id="KW-0805">Transcription regulation</keyword>
<dbReference type="KEGG" id="rain:Rai3103_08035"/>
<keyword evidence="7" id="KW-1185">Reference proteome</keyword>
<evidence type="ECO:0000259" key="5">
    <source>
        <dbReference type="PROSITE" id="PS50977"/>
    </source>
</evidence>
<dbReference type="InterPro" id="IPR009057">
    <property type="entry name" value="Homeodomain-like_sf"/>
</dbReference>
<dbReference type="PROSITE" id="PS01081">
    <property type="entry name" value="HTH_TETR_1"/>
    <property type="match status" value="1"/>
</dbReference>
<dbReference type="PANTHER" id="PTHR30055:SF234">
    <property type="entry name" value="HTH-TYPE TRANSCRIPTIONAL REGULATOR BETI"/>
    <property type="match status" value="1"/>
</dbReference>
<evidence type="ECO:0000256" key="2">
    <source>
        <dbReference type="ARBA" id="ARBA00023125"/>
    </source>
</evidence>
<dbReference type="EMBL" id="CP045725">
    <property type="protein sequence ID" value="QGF23626.1"/>
    <property type="molecule type" value="Genomic_DNA"/>
</dbReference>
<dbReference type="Gene3D" id="1.10.357.10">
    <property type="entry name" value="Tetracycline Repressor, domain 2"/>
    <property type="match status" value="1"/>
</dbReference>
<dbReference type="GO" id="GO:0003700">
    <property type="term" value="F:DNA-binding transcription factor activity"/>
    <property type="evidence" value="ECO:0007669"/>
    <property type="project" value="TreeGrafter"/>
</dbReference>
<accession>A0A5Q2FH32</accession>
<dbReference type="InterPro" id="IPR050109">
    <property type="entry name" value="HTH-type_TetR-like_transc_reg"/>
</dbReference>
<evidence type="ECO:0000256" key="4">
    <source>
        <dbReference type="PROSITE-ProRule" id="PRU00335"/>
    </source>
</evidence>
<reference evidence="6 7" key="1">
    <citation type="submission" date="2019-10" db="EMBL/GenBank/DDBJ databases">
        <title>Genomic analysis of Raineyella sp. CBA3103.</title>
        <authorList>
            <person name="Roh S.W."/>
        </authorList>
    </citation>
    <scope>NUCLEOTIDE SEQUENCE [LARGE SCALE GENOMIC DNA]</scope>
    <source>
        <strain evidence="6 7">CBA3103</strain>
    </source>
</reference>
<evidence type="ECO:0000313" key="7">
    <source>
        <dbReference type="Proteomes" id="UP000386847"/>
    </source>
</evidence>
<gene>
    <name evidence="6" type="ORF">Rai3103_08035</name>
</gene>
<dbReference type="PRINTS" id="PR00455">
    <property type="entry name" value="HTHTETR"/>
</dbReference>
<dbReference type="PANTHER" id="PTHR30055">
    <property type="entry name" value="HTH-TYPE TRANSCRIPTIONAL REGULATOR RUTR"/>
    <property type="match status" value="1"/>
</dbReference>
<evidence type="ECO:0000256" key="3">
    <source>
        <dbReference type="ARBA" id="ARBA00023163"/>
    </source>
</evidence>
<sequence length="246" mass="26718">MGRVSKAPEERRDELLDTALRLCTTVGYDALSIDQLTREAGVAKGTFYYYFGSKQDMLGALVQRFVDGLFASLEAGAQDLTGTGADRFGALLGQATAWKTERVEDAMAFIPLLYKPENVELRHRLFDLWHDRTRDLFRPLVALGSSDGTFMVAEVDATTDLVLSLWLDASTRIFEDAIAAGSSDGFADHIVRGMTALTTAAERILGAREGTFAIPLDHAMVRGLHPLFMAALAPGTASTPSTGRAR</sequence>
<dbReference type="RefSeq" id="WP_153572156.1">
    <property type="nucleotide sequence ID" value="NZ_CP045725.1"/>
</dbReference>
<dbReference type="Pfam" id="PF00440">
    <property type="entry name" value="TetR_N"/>
    <property type="match status" value="1"/>
</dbReference>
<dbReference type="InterPro" id="IPR023772">
    <property type="entry name" value="DNA-bd_HTH_TetR-type_CS"/>
</dbReference>
<dbReference type="PROSITE" id="PS50977">
    <property type="entry name" value="HTH_TETR_2"/>
    <property type="match status" value="1"/>
</dbReference>